<evidence type="ECO:0000313" key="2">
    <source>
        <dbReference type="Proteomes" id="UP001632038"/>
    </source>
</evidence>
<organism evidence="1 2">
    <name type="scientific">Castilleja foliolosa</name>
    <dbReference type="NCBI Taxonomy" id="1961234"/>
    <lineage>
        <taxon>Eukaryota</taxon>
        <taxon>Viridiplantae</taxon>
        <taxon>Streptophyta</taxon>
        <taxon>Embryophyta</taxon>
        <taxon>Tracheophyta</taxon>
        <taxon>Spermatophyta</taxon>
        <taxon>Magnoliopsida</taxon>
        <taxon>eudicotyledons</taxon>
        <taxon>Gunneridae</taxon>
        <taxon>Pentapetalae</taxon>
        <taxon>asterids</taxon>
        <taxon>lamiids</taxon>
        <taxon>Lamiales</taxon>
        <taxon>Orobanchaceae</taxon>
        <taxon>Pedicularideae</taxon>
        <taxon>Castillejinae</taxon>
        <taxon>Castilleja</taxon>
    </lineage>
</organism>
<dbReference type="AlphaFoldDB" id="A0ABD3EN46"/>
<name>A0ABD3EN46_9LAMI</name>
<comment type="caution">
    <text evidence="1">The sequence shown here is derived from an EMBL/GenBank/DDBJ whole genome shotgun (WGS) entry which is preliminary data.</text>
</comment>
<dbReference type="Proteomes" id="UP001632038">
    <property type="component" value="Unassembled WGS sequence"/>
</dbReference>
<accession>A0ABD3EN46</accession>
<protein>
    <submittedName>
        <fullName evidence="1">Uncharacterized protein</fullName>
    </submittedName>
</protein>
<proteinExistence type="predicted"/>
<keyword evidence="2" id="KW-1185">Reference proteome</keyword>
<sequence length="96" mass="10270">MSEILKGDIVPTEQKFWHENFPTPASSKSHGIASALPSYGGLSSGLNQSASLASIFPTRNITTSGPSASPDVSASSDVPQRIKFKRLDKTARHIMQ</sequence>
<evidence type="ECO:0000313" key="1">
    <source>
        <dbReference type="EMBL" id="KAL3655758.1"/>
    </source>
</evidence>
<reference evidence="2" key="1">
    <citation type="journal article" date="2024" name="IScience">
        <title>Strigolactones Initiate the Formation of Haustorium-like Structures in Castilleja.</title>
        <authorList>
            <person name="Buerger M."/>
            <person name="Peterson D."/>
            <person name="Chory J."/>
        </authorList>
    </citation>
    <scope>NUCLEOTIDE SEQUENCE [LARGE SCALE GENOMIC DNA]</scope>
</reference>
<dbReference type="EMBL" id="JAVIJP010000001">
    <property type="protein sequence ID" value="KAL3655758.1"/>
    <property type="molecule type" value="Genomic_DNA"/>
</dbReference>
<gene>
    <name evidence="1" type="ORF">CASFOL_000154</name>
</gene>